<dbReference type="EMBL" id="JAAONZ010000003">
    <property type="protein sequence ID" value="NHO64975.1"/>
    <property type="molecule type" value="Genomic_DNA"/>
</dbReference>
<dbReference type="Gene3D" id="1.10.760.10">
    <property type="entry name" value="Cytochrome c-like domain"/>
    <property type="match status" value="2"/>
</dbReference>
<dbReference type="SUPFAM" id="SSF46626">
    <property type="entry name" value="Cytochrome c"/>
    <property type="match status" value="2"/>
</dbReference>
<keyword evidence="3 6" id="KW-0479">Metal-binding</keyword>
<dbReference type="GO" id="GO:0020037">
    <property type="term" value="F:heme binding"/>
    <property type="evidence" value="ECO:0007669"/>
    <property type="project" value="InterPro"/>
</dbReference>
<reference evidence="9" key="1">
    <citation type="submission" date="2020-03" db="EMBL/GenBank/DDBJ databases">
        <authorList>
            <person name="Guo F."/>
        </authorList>
    </citation>
    <scope>NUCLEOTIDE SEQUENCE</scope>
    <source>
        <strain evidence="9">JCM 30134</strain>
    </source>
</reference>
<dbReference type="Pfam" id="PF00034">
    <property type="entry name" value="Cytochrom_C"/>
    <property type="match status" value="2"/>
</dbReference>
<evidence type="ECO:0000256" key="5">
    <source>
        <dbReference type="ARBA" id="ARBA00023004"/>
    </source>
</evidence>
<evidence type="ECO:0000313" key="10">
    <source>
        <dbReference type="Proteomes" id="UP000787472"/>
    </source>
</evidence>
<comment type="caution">
    <text evidence="9">The sequence shown here is derived from an EMBL/GenBank/DDBJ whole genome shotgun (WGS) entry which is preliminary data.</text>
</comment>
<keyword evidence="4" id="KW-0249">Electron transport</keyword>
<dbReference type="Proteomes" id="UP000787472">
    <property type="component" value="Unassembled WGS sequence"/>
</dbReference>
<keyword evidence="1" id="KW-0813">Transport</keyword>
<sequence>MKFNKQLFSACFLFAAAFAPTEAAEPVPEEFGSCTVCHGVQLKGNPGTGAPRLSGLQTWYVENQLESFRMGWRGNHSADYTAEEMRAVASGLSAKQLKKAPSYVNETVSSLSFTHTDGDVDKGKALFASCSACHGATGGGNEALAAPSLLVQSDWYLEKQINDFRNGLRGAEKDDASGQLMAASVATLKTDDDINNLMAYIVHLQQQEMK</sequence>
<gene>
    <name evidence="9" type="ORF">G8770_05395</name>
</gene>
<accession>A0A9E5JU78</accession>
<evidence type="ECO:0000256" key="1">
    <source>
        <dbReference type="ARBA" id="ARBA00022448"/>
    </source>
</evidence>
<evidence type="ECO:0000259" key="8">
    <source>
        <dbReference type="PROSITE" id="PS51007"/>
    </source>
</evidence>
<dbReference type="GO" id="GO:0009055">
    <property type="term" value="F:electron transfer activity"/>
    <property type="evidence" value="ECO:0007669"/>
    <property type="project" value="InterPro"/>
</dbReference>
<keyword evidence="2 6" id="KW-0349">Heme</keyword>
<dbReference type="InterPro" id="IPR036909">
    <property type="entry name" value="Cyt_c-like_dom_sf"/>
</dbReference>
<feature type="domain" description="Cytochrome c" evidence="8">
    <location>
        <begin position="118"/>
        <end position="205"/>
    </location>
</feature>
<organism evidence="9 10">
    <name type="scientific">Pseudomaricurvus hydrocarbonicus</name>
    <dbReference type="NCBI Taxonomy" id="1470433"/>
    <lineage>
        <taxon>Bacteria</taxon>
        <taxon>Pseudomonadati</taxon>
        <taxon>Pseudomonadota</taxon>
        <taxon>Gammaproteobacteria</taxon>
        <taxon>Cellvibrionales</taxon>
        <taxon>Cellvibrionaceae</taxon>
        <taxon>Pseudomaricurvus</taxon>
    </lineage>
</organism>
<dbReference type="RefSeq" id="WP_167182841.1">
    <property type="nucleotide sequence ID" value="NZ_JAAONZ010000003.1"/>
</dbReference>
<evidence type="ECO:0000256" key="4">
    <source>
        <dbReference type="ARBA" id="ARBA00022982"/>
    </source>
</evidence>
<keyword evidence="7" id="KW-0732">Signal</keyword>
<dbReference type="InterPro" id="IPR009056">
    <property type="entry name" value="Cyt_c-like_dom"/>
</dbReference>
<evidence type="ECO:0000256" key="3">
    <source>
        <dbReference type="ARBA" id="ARBA00022723"/>
    </source>
</evidence>
<evidence type="ECO:0000313" key="9">
    <source>
        <dbReference type="EMBL" id="NHO64975.1"/>
    </source>
</evidence>
<feature type="signal peptide" evidence="7">
    <location>
        <begin position="1"/>
        <end position="23"/>
    </location>
</feature>
<name>A0A9E5JU78_9GAMM</name>
<feature type="chain" id="PRO_5039359817" evidence="7">
    <location>
        <begin position="24"/>
        <end position="210"/>
    </location>
</feature>
<keyword evidence="5 6" id="KW-0408">Iron</keyword>
<evidence type="ECO:0000256" key="7">
    <source>
        <dbReference type="SAM" id="SignalP"/>
    </source>
</evidence>
<evidence type="ECO:0000256" key="6">
    <source>
        <dbReference type="PROSITE-ProRule" id="PRU00433"/>
    </source>
</evidence>
<proteinExistence type="predicted"/>
<dbReference type="PANTHER" id="PTHR33751:SF9">
    <property type="entry name" value="CYTOCHROME C4"/>
    <property type="match status" value="1"/>
</dbReference>
<dbReference type="AlphaFoldDB" id="A0A9E5JU78"/>
<dbReference type="GO" id="GO:0046872">
    <property type="term" value="F:metal ion binding"/>
    <property type="evidence" value="ECO:0007669"/>
    <property type="project" value="UniProtKB-KW"/>
</dbReference>
<dbReference type="InterPro" id="IPR050597">
    <property type="entry name" value="Cytochrome_c_Oxidase_Subunit"/>
</dbReference>
<protein>
    <submittedName>
        <fullName evidence="9">C-type cytochrome</fullName>
    </submittedName>
</protein>
<dbReference type="PANTHER" id="PTHR33751">
    <property type="entry name" value="CBB3-TYPE CYTOCHROME C OXIDASE SUBUNIT FIXP"/>
    <property type="match status" value="1"/>
</dbReference>
<dbReference type="PROSITE" id="PS51007">
    <property type="entry name" value="CYTC"/>
    <property type="match status" value="2"/>
</dbReference>
<keyword evidence="10" id="KW-1185">Reference proteome</keyword>
<feature type="domain" description="Cytochrome c" evidence="8">
    <location>
        <begin position="1"/>
        <end position="108"/>
    </location>
</feature>
<evidence type="ECO:0000256" key="2">
    <source>
        <dbReference type="ARBA" id="ARBA00022617"/>
    </source>
</evidence>